<name>A0ABM8X626_9BURK</name>
<dbReference type="RefSeq" id="WP_223990095.1">
    <property type="nucleotide sequence ID" value="NZ_CAJZAG010000006.1"/>
</dbReference>
<dbReference type="Pfam" id="PF13274">
    <property type="entry name" value="SocA_Panacea"/>
    <property type="match status" value="1"/>
</dbReference>
<organism evidence="2 3">
    <name type="scientific">Cupriavidus pampae</name>
    <dbReference type="NCBI Taxonomy" id="659251"/>
    <lineage>
        <taxon>Bacteria</taxon>
        <taxon>Pseudomonadati</taxon>
        <taxon>Pseudomonadota</taxon>
        <taxon>Betaproteobacteria</taxon>
        <taxon>Burkholderiales</taxon>
        <taxon>Burkholderiaceae</taxon>
        <taxon>Cupriavidus</taxon>
    </lineage>
</organism>
<evidence type="ECO:0000313" key="2">
    <source>
        <dbReference type="EMBL" id="CAG9175393.1"/>
    </source>
</evidence>
<dbReference type="Proteomes" id="UP000706525">
    <property type="component" value="Unassembled WGS sequence"/>
</dbReference>
<comment type="caution">
    <text evidence="2">The sequence shown here is derived from an EMBL/GenBank/DDBJ whole genome shotgun (WGS) entry which is preliminary data.</text>
</comment>
<reference evidence="2 3" key="1">
    <citation type="submission" date="2021-08" db="EMBL/GenBank/DDBJ databases">
        <authorList>
            <person name="Peeters C."/>
        </authorList>
    </citation>
    <scope>NUCLEOTIDE SEQUENCE [LARGE SCALE GENOMIC DNA]</scope>
    <source>
        <strain evidence="2 3">LMG 32289</strain>
    </source>
</reference>
<evidence type="ECO:0000313" key="3">
    <source>
        <dbReference type="Proteomes" id="UP000706525"/>
    </source>
</evidence>
<protein>
    <recommendedName>
        <fullName evidence="1">Antitoxin SocA-like Panacea domain-containing protein</fullName>
    </recommendedName>
</protein>
<evidence type="ECO:0000259" key="1">
    <source>
        <dbReference type="Pfam" id="PF13274"/>
    </source>
</evidence>
<dbReference type="InterPro" id="IPR025272">
    <property type="entry name" value="SocA_Panacea"/>
</dbReference>
<sequence>MKYSAMALANAFIQRAREGRVRGLTLDKLQLLMFYAQSWHYKRSGEALVADTFCRWGEGPLVPSIHFEFMEHGKRILDEFATRGGERFVQPMLRPSDFDAWDLVDDIIRVFGPLTDKELADLACRPGTAWRQATRGGGPILNEALTLGL</sequence>
<keyword evidence="3" id="KW-1185">Reference proteome</keyword>
<accession>A0ABM8X626</accession>
<gene>
    <name evidence="2" type="ORF">LMG32289_03305</name>
</gene>
<proteinExistence type="predicted"/>
<feature type="domain" description="Antitoxin SocA-like Panacea" evidence="1">
    <location>
        <begin position="31"/>
        <end position="130"/>
    </location>
</feature>
<dbReference type="EMBL" id="CAJZAG010000006">
    <property type="protein sequence ID" value="CAG9175393.1"/>
    <property type="molecule type" value="Genomic_DNA"/>
</dbReference>